<sequence>MTVAERGVRPGEALLRRQAVYLLGFDQRTRVIAWLRGEWNSASRRPIADVTKLLEARSASVALASTGDGAHLHDFVARSNDTRAELANLNYWAHWIGELGDDQTDDTFMAADDTRAWSGVRLFQHLVNRLDPSSTHLPLNLHTVHSLVASRPTLLRERSASRDALAGALDILTSGDVLTGDGRNQVTGLRYALRLAAR</sequence>
<proteinExistence type="predicted"/>
<protein>
    <submittedName>
        <fullName evidence="1">Uncharacterized protein</fullName>
    </submittedName>
</protein>
<dbReference type="STRING" id="155974.SAMN04487818_116141"/>
<dbReference type="EMBL" id="FOGI01000016">
    <property type="protein sequence ID" value="SES46877.1"/>
    <property type="molecule type" value="Genomic_DNA"/>
</dbReference>
<dbReference type="RefSeq" id="WP_143073722.1">
    <property type="nucleotide sequence ID" value="NZ_FOGI01000016.1"/>
</dbReference>
<name>A0A1H9XM39_9PSEU</name>
<evidence type="ECO:0000313" key="2">
    <source>
        <dbReference type="Proteomes" id="UP000199051"/>
    </source>
</evidence>
<keyword evidence="2" id="KW-1185">Reference proteome</keyword>
<organism evidence="1 2">
    <name type="scientific">Actinokineospora terrae</name>
    <dbReference type="NCBI Taxonomy" id="155974"/>
    <lineage>
        <taxon>Bacteria</taxon>
        <taxon>Bacillati</taxon>
        <taxon>Actinomycetota</taxon>
        <taxon>Actinomycetes</taxon>
        <taxon>Pseudonocardiales</taxon>
        <taxon>Pseudonocardiaceae</taxon>
        <taxon>Actinokineospora</taxon>
    </lineage>
</organism>
<reference evidence="2" key="1">
    <citation type="submission" date="2016-10" db="EMBL/GenBank/DDBJ databases">
        <authorList>
            <person name="Varghese N."/>
            <person name="Submissions S."/>
        </authorList>
    </citation>
    <scope>NUCLEOTIDE SEQUENCE [LARGE SCALE GENOMIC DNA]</scope>
    <source>
        <strain evidence="2">DSM 44260</strain>
    </source>
</reference>
<dbReference type="AlphaFoldDB" id="A0A1H9XM39"/>
<accession>A0A1H9XM39</accession>
<dbReference type="Proteomes" id="UP000199051">
    <property type="component" value="Unassembled WGS sequence"/>
</dbReference>
<gene>
    <name evidence="1" type="ORF">SAMN04487818_116141</name>
</gene>
<evidence type="ECO:0000313" key="1">
    <source>
        <dbReference type="EMBL" id="SES46877.1"/>
    </source>
</evidence>